<reference evidence="1" key="1">
    <citation type="submission" date="2021-01" db="EMBL/GenBank/DDBJ databases">
        <title>Genomic Encyclopedia of Type Strains, Phase IV (KMG-IV): sequencing the most valuable type-strain genomes for metagenomic binning, comparative biology and taxonomic classification.</title>
        <authorList>
            <person name="Goeker M."/>
        </authorList>
    </citation>
    <scope>NUCLEOTIDE SEQUENCE</scope>
    <source>
        <strain evidence="1">DSM 25523</strain>
    </source>
</reference>
<protein>
    <submittedName>
        <fullName evidence="1">Uncharacterized protein</fullName>
    </submittedName>
</protein>
<proteinExistence type="predicted"/>
<dbReference type="AlphaFoldDB" id="A0A939BPW4"/>
<evidence type="ECO:0000313" key="1">
    <source>
        <dbReference type="EMBL" id="MBM7590955.1"/>
    </source>
</evidence>
<sequence>MNEFTTGILYPRQYEEKVLHELPSSRQPYFHKHVNEDWNAFFLKDESIERTETLQFLLNLSAHSLPLLWFHDAEDSGWGYRLFDGGQEVSAATISYSLDVELAEAAFLQRYPHIDLYEETFEDDELRNFYEELLEKVVRSEQFRREVLKGISRFRPHCFAHMLEPKQLQQLCALFDINLLTDYDEETGSSLLYDSVDLFKEILGIEEMVWVNFAYLASGGREA</sequence>
<organism evidence="1 2">
    <name type="scientific">Brevibacillus fulvus</name>
    <dbReference type="NCBI Taxonomy" id="1125967"/>
    <lineage>
        <taxon>Bacteria</taxon>
        <taxon>Bacillati</taxon>
        <taxon>Bacillota</taxon>
        <taxon>Bacilli</taxon>
        <taxon>Bacillales</taxon>
        <taxon>Paenibacillaceae</taxon>
        <taxon>Brevibacillus</taxon>
    </lineage>
</organism>
<name>A0A939BPW4_9BACL</name>
<gene>
    <name evidence="1" type="ORF">JOD01_002567</name>
</gene>
<evidence type="ECO:0000313" key="2">
    <source>
        <dbReference type="Proteomes" id="UP000717624"/>
    </source>
</evidence>
<accession>A0A939BPW4</accession>
<keyword evidence="2" id="KW-1185">Reference proteome</keyword>
<dbReference type="Proteomes" id="UP000717624">
    <property type="component" value="Unassembled WGS sequence"/>
</dbReference>
<comment type="caution">
    <text evidence="1">The sequence shown here is derived from an EMBL/GenBank/DDBJ whole genome shotgun (WGS) entry which is preliminary data.</text>
</comment>
<dbReference type="EMBL" id="JAFBEB010000008">
    <property type="protein sequence ID" value="MBM7590955.1"/>
    <property type="molecule type" value="Genomic_DNA"/>
</dbReference>
<dbReference type="RefSeq" id="WP_204518692.1">
    <property type="nucleotide sequence ID" value="NZ_BAABIN010000005.1"/>
</dbReference>